<evidence type="ECO:0000259" key="7">
    <source>
        <dbReference type="PROSITE" id="PS51205"/>
    </source>
</evidence>
<evidence type="ECO:0000256" key="5">
    <source>
        <dbReference type="ARBA" id="ARBA00022658"/>
    </source>
</evidence>
<dbReference type="InterPro" id="IPR045046">
    <property type="entry name" value="Vps9-like"/>
</dbReference>
<dbReference type="AlphaFoldDB" id="V3ZNM9"/>
<dbReference type="GO" id="GO:0005829">
    <property type="term" value="C:cytosol"/>
    <property type="evidence" value="ECO:0007669"/>
    <property type="project" value="TreeGrafter"/>
</dbReference>
<dbReference type="PANTHER" id="PTHR23101:SF25">
    <property type="entry name" value="GTPASE-ACTIVATING PROTEIN AND VPS9 DOMAIN-CONTAINING PROTEIN 1"/>
    <property type="match status" value="1"/>
</dbReference>
<dbReference type="SMART" id="SM00167">
    <property type="entry name" value="VPS9"/>
    <property type="match status" value="1"/>
</dbReference>
<proteinExistence type="inferred from homology"/>
<evidence type="ECO:0000313" key="8">
    <source>
        <dbReference type="EMBL" id="ESO85912.1"/>
    </source>
</evidence>
<dbReference type="PROSITE" id="PS51205">
    <property type="entry name" value="VPS9"/>
    <property type="match status" value="1"/>
</dbReference>
<dbReference type="GeneID" id="20233047"/>
<feature type="domain" description="VPS9" evidence="7">
    <location>
        <begin position="204"/>
        <end position="344"/>
    </location>
</feature>
<sequence>MVLSNSDFQILGNRHKSNFDNDDLVDLLRALLAEAINLQNKGHVAQLHEVIRCVKLFDSNGITRIIQSLNEEHKNRSTYISYLIRCRQGLQSSLSHLQRLLSRTERDREIGTRHLINSCTRLFLEKYETQIMKFHTEFQRLTLADEKTDLVNSFLEFIYREMEQEPIWAAATECQLEDACLAIERSVMSRIYTQALFPNGDGDISRDQVYHQHIRKLSENIKPSHPDLCIPSKYHFECPWPAAQREIFLINAYKTPKDKLGCILRCSTTIMNLLSMSNEKSVPAADDFMPVLIYVIIRANPPCLLSTLQYIQSFYDDRLAGEESYWWSQFSSAIEFIKTMEYCD</sequence>
<keyword evidence="9" id="KW-1185">Reference proteome</keyword>
<comment type="similarity">
    <text evidence="2">Belongs to the GAPVD1 family.</text>
</comment>
<dbReference type="Gene3D" id="1.20.1050.80">
    <property type="entry name" value="VPS9 domain"/>
    <property type="match status" value="1"/>
</dbReference>
<dbReference type="KEGG" id="lgi:LOTGIDRAFT_130207"/>
<comment type="subcellular location">
    <subcellularLocation>
        <location evidence="1">Membrane</location>
        <topology evidence="1">Peripheral membrane protein</topology>
    </subcellularLocation>
</comment>
<evidence type="ECO:0000256" key="3">
    <source>
        <dbReference type="ARBA" id="ARBA00022468"/>
    </source>
</evidence>
<dbReference type="HOGENOM" id="CLU_018346_0_0_1"/>
<dbReference type="Gene3D" id="1.10.246.120">
    <property type="match status" value="1"/>
</dbReference>
<keyword evidence="4" id="KW-0254">Endocytosis</keyword>
<dbReference type="OMA" id="RDKEICS"/>
<protein>
    <recommendedName>
        <fullName evidence="7">VPS9 domain-containing protein</fullName>
    </recommendedName>
</protein>
<dbReference type="GO" id="GO:0006897">
    <property type="term" value="P:endocytosis"/>
    <property type="evidence" value="ECO:0007669"/>
    <property type="project" value="UniProtKB-KW"/>
</dbReference>
<name>V3ZNM9_LOTGI</name>
<dbReference type="InterPro" id="IPR003123">
    <property type="entry name" value="VPS9"/>
</dbReference>
<dbReference type="Pfam" id="PF18151">
    <property type="entry name" value="DUF5601"/>
    <property type="match status" value="1"/>
</dbReference>
<gene>
    <name evidence="8" type="ORF">LOTGIDRAFT_130207</name>
</gene>
<dbReference type="GO" id="GO:0031267">
    <property type="term" value="F:small GTPase binding"/>
    <property type="evidence" value="ECO:0007669"/>
    <property type="project" value="TreeGrafter"/>
</dbReference>
<dbReference type="InterPro" id="IPR041545">
    <property type="entry name" value="DUF5601"/>
</dbReference>
<evidence type="ECO:0000313" key="9">
    <source>
        <dbReference type="Proteomes" id="UP000030746"/>
    </source>
</evidence>
<dbReference type="GO" id="GO:0005096">
    <property type="term" value="F:GTPase activator activity"/>
    <property type="evidence" value="ECO:0007669"/>
    <property type="project" value="UniProtKB-KW"/>
</dbReference>
<dbReference type="InterPro" id="IPR037191">
    <property type="entry name" value="VPS9_dom_sf"/>
</dbReference>
<dbReference type="EMBL" id="KB203219">
    <property type="protein sequence ID" value="ESO85912.1"/>
    <property type="molecule type" value="Genomic_DNA"/>
</dbReference>
<dbReference type="FunFam" id="1.20.1050.80:FF:000001">
    <property type="entry name" value="GTPase-activating protein and VPS9 domain-containing protein 1 isoform X1"/>
    <property type="match status" value="1"/>
</dbReference>
<dbReference type="GO" id="GO:0051049">
    <property type="term" value="P:regulation of transport"/>
    <property type="evidence" value="ECO:0007669"/>
    <property type="project" value="UniProtKB-ARBA"/>
</dbReference>
<dbReference type="STRING" id="225164.V3ZNM9"/>
<reference evidence="8 9" key="1">
    <citation type="journal article" date="2013" name="Nature">
        <title>Insights into bilaterian evolution from three spiralian genomes.</title>
        <authorList>
            <person name="Simakov O."/>
            <person name="Marletaz F."/>
            <person name="Cho S.J."/>
            <person name="Edsinger-Gonzales E."/>
            <person name="Havlak P."/>
            <person name="Hellsten U."/>
            <person name="Kuo D.H."/>
            <person name="Larsson T."/>
            <person name="Lv J."/>
            <person name="Arendt D."/>
            <person name="Savage R."/>
            <person name="Osoegawa K."/>
            <person name="de Jong P."/>
            <person name="Grimwood J."/>
            <person name="Chapman J.A."/>
            <person name="Shapiro H."/>
            <person name="Aerts A."/>
            <person name="Otillar R.P."/>
            <person name="Terry A.Y."/>
            <person name="Boore J.L."/>
            <person name="Grigoriev I.V."/>
            <person name="Lindberg D.R."/>
            <person name="Seaver E.C."/>
            <person name="Weisblat D.A."/>
            <person name="Putnam N.H."/>
            <person name="Rokhsar D.S."/>
        </authorList>
    </citation>
    <scope>NUCLEOTIDE SEQUENCE [LARGE SCALE GENOMIC DNA]</scope>
</reference>
<dbReference type="PANTHER" id="PTHR23101">
    <property type="entry name" value="RAB GDP/GTP EXCHANGE FACTOR"/>
    <property type="match status" value="1"/>
</dbReference>
<dbReference type="CTD" id="20233047"/>
<organism evidence="8 9">
    <name type="scientific">Lottia gigantea</name>
    <name type="common">Giant owl limpet</name>
    <dbReference type="NCBI Taxonomy" id="225164"/>
    <lineage>
        <taxon>Eukaryota</taxon>
        <taxon>Metazoa</taxon>
        <taxon>Spiralia</taxon>
        <taxon>Lophotrochozoa</taxon>
        <taxon>Mollusca</taxon>
        <taxon>Gastropoda</taxon>
        <taxon>Patellogastropoda</taxon>
        <taxon>Lottioidea</taxon>
        <taxon>Lottiidae</taxon>
        <taxon>Lottia</taxon>
    </lineage>
</organism>
<accession>V3ZNM9</accession>
<keyword evidence="3" id="KW-0343">GTPase activation</keyword>
<evidence type="ECO:0000256" key="1">
    <source>
        <dbReference type="ARBA" id="ARBA00004170"/>
    </source>
</evidence>
<keyword evidence="6" id="KW-0472">Membrane</keyword>
<evidence type="ECO:0000256" key="4">
    <source>
        <dbReference type="ARBA" id="ARBA00022583"/>
    </source>
</evidence>
<dbReference type="Proteomes" id="UP000030746">
    <property type="component" value="Unassembled WGS sequence"/>
</dbReference>
<dbReference type="Pfam" id="PF02204">
    <property type="entry name" value="VPS9"/>
    <property type="match status" value="1"/>
</dbReference>
<dbReference type="SUPFAM" id="SSF109993">
    <property type="entry name" value="VPS9 domain"/>
    <property type="match status" value="1"/>
</dbReference>
<dbReference type="GO" id="GO:0005085">
    <property type="term" value="F:guanyl-nucleotide exchange factor activity"/>
    <property type="evidence" value="ECO:0007669"/>
    <property type="project" value="UniProtKB-KW"/>
</dbReference>
<dbReference type="OrthoDB" id="10264848at2759"/>
<dbReference type="RefSeq" id="XP_009063414.1">
    <property type="nucleotide sequence ID" value="XM_009065166.1"/>
</dbReference>
<evidence type="ECO:0000256" key="2">
    <source>
        <dbReference type="ARBA" id="ARBA00008489"/>
    </source>
</evidence>
<dbReference type="GO" id="GO:0016020">
    <property type="term" value="C:membrane"/>
    <property type="evidence" value="ECO:0007669"/>
    <property type="project" value="UniProtKB-SubCell"/>
</dbReference>
<evidence type="ECO:0000256" key="6">
    <source>
        <dbReference type="ARBA" id="ARBA00023136"/>
    </source>
</evidence>
<dbReference type="GO" id="GO:0030139">
    <property type="term" value="C:endocytic vesicle"/>
    <property type="evidence" value="ECO:0007669"/>
    <property type="project" value="TreeGrafter"/>
</dbReference>
<keyword evidence="5" id="KW-0344">Guanine-nucleotide releasing factor</keyword>